<organism evidence="2 3">
    <name type="scientific">Portunus trituberculatus</name>
    <name type="common">Swimming crab</name>
    <name type="synonym">Neptunus trituberculatus</name>
    <dbReference type="NCBI Taxonomy" id="210409"/>
    <lineage>
        <taxon>Eukaryota</taxon>
        <taxon>Metazoa</taxon>
        <taxon>Ecdysozoa</taxon>
        <taxon>Arthropoda</taxon>
        <taxon>Crustacea</taxon>
        <taxon>Multicrustacea</taxon>
        <taxon>Malacostraca</taxon>
        <taxon>Eumalacostraca</taxon>
        <taxon>Eucarida</taxon>
        <taxon>Decapoda</taxon>
        <taxon>Pleocyemata</taxon>
        <taxon>Brachyura</taxon>
        <taxon>Eubrachyura</taxon>
        <taxon>Portunoidea</taxon>
        <taxon>Portunidae</taxon>
        <taxon>Portuninae</taxon>
        <taxon>Portunus</taxon>
    </lineage>
</organism>
<evidence type="ECO:0000256" key="1">
    <source>
        <dbReference type="SAM" id="MobiDB-lite"/>
    </source>
</evidence>
<evidence type="ECO:0000313" key="2">
    <source>
        <dbReference type="EMBL" id="MPC16927.1"/>
    </source>
</evidence>
<feature type="region of interest" description="Disordered" evidence="1">
    <location>
        <begin position="1"/>
        <end position="84"/>
    </location>
</feature>
<dbReference type="AlphaFoldDB" id="A0A5B7D6V2"/>
<name>A0A5B7D6V2_PORTR</name>
<reference evidence="2 3" key="1">
    <citation type="submission" date="2019-05" db="EMBL/GenBank/DDBJ databases">
        <title>Another draft genome of Portunus trituberculatus and its Hox gene families provides insights of decapod evolution.</title>
        <authorList>
            <person name="Jeong J.-H."/>
            <person name="Song I."/>
            <person name="Kim S."/>
            <person name="Choi T."/>
            <person name="Kim D."/>
            <person name="Ryu S."/>
            <person name="Kim W."/>
        </authorList>
    </citation>
    <scope>NUCLEOTIDE SEQUENCE [LARGE SCALE GENOMIC DNA]</scope>
    <source>
        <tissue evidence="2">Muscle</tissue>
    </source>
</reference>
<dbReference type="Proteomes" id="UP000324222">
    <property type="component" value="Unassembled WGS sequence"/>
</dbReference>
<proteinExistence type="predicted"/>
<feature type="region of interest" description="Disordered" evidence="1">
    <location>
        <begin position="122"/>
        <end position="158"/>
    </location>
</feature>
<keyword evidence="3" id="KW-1185">Reference proteome</keyword>
<comment type="caution">
    <text evidence="2">The sequence shown here is derived from an EMBL/GenBank/DDBJ whole genome shotgun (WGS) entry which is preliminary data.</text>
</comment>
<evidence type="ECO:0000313" key="3">
    <source>
        <dbReference type="Proteomes" id="UP000324222"/>
    </source>
</evidence>
<dbReference type="EMBL" id="VSRR010000549">
    <property type="protein sequence ID" value="MPC16927.1"/>
    <property type="molecule type" value="Genomic_DNA"/>
</dbReference>
<dbReference type="OrthoDB" id="10405696at2759"/>
<sequence>MPEDHPPAWHSLKPRGREPSWSPEPPPSPVRGPHGVVPARLRASQETLETTKEWPPPPQDVELGQLAAPPPPRAFMPGTWSPRPEHLPLTAATVAAVRGGDPRSPGALAAASVAGSQVIYDHQPVLGQPAGPAADPPADKAAEQPADPPAGLLADLGADRPAGLDIDRVTARQEATCARWRRRRRAAFPNESLPYPVVQRRLLPPACGRPAHHSLRYA</sequence>
<accession>A0A5B7D6V2</accession>
<protein>
    <submittedName>
        <fullName evidence="2">Uncharacterized protein</fullName>
    </submittedName>
</protein>
<gene>
    <name evidence="2" type="ORF">E2C01_009767</name>
</gene>